<sequence>MVSAVSELARLTRAAHLAADGTAAGARAALDALPWLVSAIRDDHDADRFAAWGRSTAIDENTGTAVIPRALFEEVHARAGVAADWPIGNAGVLHCYGYLLSLEPTPYGLKRERWIESTLARACRLPPDAFHPWREAPTLLTRATAAASALLASPAAGTTQAVDGRETRLALGATRGPSALAYAVAPHAGAAPLLITMFPVADASIALTDFRAAPRLHWNAA</sequence>
<accession>A0ABQ6VBS7</accession>
<dbReference type="Proteomes" id="UP000478836">
    <property type="component" value="Unassembled WGS sequence"/>
</dbReference>
<evidence type="ECO:0000313" key="1">
    <source>
        <dbReference type="EMBL" id="KAB1867181.1"/>
    </source>
</evidence>
<protein>
    <submittedName>
        <fullName evidence="1">Amino acid deaminase</fullName>
    </submittedName>
</protein>
<reference evidence="2" key="1">
    <citation type="submission" date="2019-09" db="EMBL/GenBank/DDBJ databases">
        <title>Whole genome sequencing of Microbacterium maritypicum.</title>
        <authorList>
            <person name="Lenchi N."/>
        </authorList>
    </citation>
    <scope>NUCLEOTIDE SEQUENCE [LARGE SCALE GENOMIC DNA]</scope>
    <source>
        <strain evidence="2">G1</strain>
    </source>
</reference>
<organism evidence="1 2">
    <name type="scientific">Microbacterium algeriense</name>
    <dbReference type="NCBI Taxonomy" id="2615184"/>
    <lineage>
        <taxon>Bacteria</taxon>
        <taxon>Bacillati</taxon>
        <taxon>Actinomycetota</taxon>
        <taxon>Actinomycetes</taxon>
        <taxon>Micrococcales</taxon>
        <taxon>Microbacteriaceae</taxon>
        <taxon>Microbacterium</taxon>
    </lineage>
</organism>
<comment type="caution">
    <text evidence="1">The sequence shown here is derived from an EMBL/GenBank/DDBJ whole genome shotgun (WGS) entry which is preliminary data.</text>
</comment>
<name>A0ABQ6VBS7_9MICO</name>
<keyword evidence="2" id="KW-1185">Reference proteome</keyword>
<proteinExistence type="predicted"/>
<dbReference type="EMBL" id="WAAO01000001">
    <property type="protein sequence ID" value="KAB1867181.1"/>
    <property type="molecule type" value="Genomic_DNA"/>
</dbReference>
<gene>
    <name evidence="1" type="ORF">F6A08_05120</name>
</gene>
<evidence type="ECO:0000313" key="2">
    <source>
        <dbReference type="Proteomes" id="UP000478836"/>
    </source>
</evidence>